<dbReference type="Pfam" id="PF00005">
    <property type="entry name" value="ABC_tran"/>
    <property type="match status" value="1"/>
</dbReference>
<name>A0ABS3L8H1_9ENTE</name>
<dbReference type="PANTHER" id="PTHR43335">
    <property type="entry name" value="ABC TRANSPORTER, ATP-BINDING PROTEIN"/>
    <property type="match status" value="1"/>
</dbReference>
<dbReference type="SMART" id="SM00382">
    <property type="entry name" value="AAA"/>
    <property type="match status" value="1"/>
</dbReference>
<feature type="domain" description="ABC transporter" evidence="5">
    <location>
        <begin position="5"/>
        <end position="228"/>
    </location>
</feature>
<evidence type="ECO:0000256" key="4">
    <source>
        <dbReference type="ARBA" id="ARBA00022840"/>
    </source>
</evidence>
<evidence type="ECO:0000313" key="7">
    <source>
        <dbReference type="Proteomes" id="UP000664601"/>
    </source>
</evidence>
<evidence type="ECO:0000256" key="1">
    <source>
        <dbReference type="ARBA" id="ARBA00005417"/>
    </source>
</evidence>
<keyword evidence="2" id="KW-0813">Transport</keyword>
<evidence type="ECO:0000313" key="6">
    <source>
        <dbReference type="EMBL" id="MBO1305923.1"/>
    </source>
</evidence>
<keyword evidence="7" id="KW-1185">Reference proteome</keyword>
<reference evidence="6 7" key="1">
    <citation type="submission" date="2021-03" db="EMBL/GenBank/DDBJ databases">
        <title>Enterococcal diversity collection.</title>
        <authorList>
            <person name="Gilmore M.S."/>
            <person name="Schwartzman J."/>
            <person name="Van Tyne D."/>
            <person name="Martin M."/>
            <person name="Earl A.M."/>
            <person name="Manson A.L."/>
            <person name="Straub T."/>
            <person name="Salamzade R."/>
            <person name="Saavedra J."/>
            <person name="Lebreton F."/>
            <person name="Prichula J."/>
            <person name="Schaufler K."/>
            <person name="Gaca A."/>
            <person name="Sgardioli B."/>
            <person name="Wagenaar J."/>
            <person name="Strong T."/>
        </authorList>
    </citation>
    <scope>NUCLEOTIDE SEQUENCE [LARGE SCALE GENOMIC DNA]</scope>
    <source>
        <strain evidence="6 7">669A</strain>
    </source>
</reference>
<comment type="caution">
    <text evidence="6">The sequence shown here is derived from an EMBL/GenBank/DDBJ whole genome shotgun (WGS) entry which is preliminary data.</text>
</comment>
<keyword evidence="3" id="KW-0547">Nucleotide-binding</keyword>
<evidence type="ECO:0000256" key="3">
    <source>
        <dbReference type="ARBA" id="ARBA00022741"/>
    </source>
</evidence>
<organism evidence="6 7">
    <name type="scientific">Candidatus Enterococcus moelleringii</name>
    <dbReference type="NCBI Taxonomy" id="2815325"/>
    <lineage>
        <taxon>Bacteria</taxon>
        <taxon>Bacillati</taxon>
        <taxon>Bacillota</taxon>
        <taxon>Bacilli</taxon>
        <taxon>Lactobacillales</taxon>
        <taxon>Enterococcaceae</taxon>
        <taxon>Enterococcus</taxon>
    </lineage>
</organism>
<dbReference type="SUPFAM" id="SSF52540">
    <property type="entry name" value="P-loop containing nucleoside triphosphate hydrolases"/>
    <property type="match status" value="1"/>
</dbReference>
<keyword evidence="4 6" id="KW-0067">ATP-binding</keyword>
<dbReference type="EMBL" id="JAFREM010000012">
    <property type="protein sequence ID" value="MBO1305923.1"/>
    <property type="molecule type" value="Genomic_DNA"/>
</dbReference>
<gene>
    <name evidence="6" type="ORF">JZO70_07115</name>
</gene>
<dbReference type="Proteomes" id="UP000664601">
    <property type="component" value="Unassembled WGS sequence"/>
</dbReference>
<dbReference type="GO" id="GO:0005524">
    <property type="term" value="F:ATP binding"/>
    <property type="evidence" value="ECO:0007669"/>
    <property type="project" value="UniProtKB-KW"/>
</dbReference>
<dbReference type="InterPro" id="IPR003593">
    <property type="entry name" value="AAA+_ATPase"/>
</dbReference>
<evidence type="ECO:0000256" key="2">
    <source>
        <dbReference type="ARBA" id="ARBA00022448"/>
    </source>
</evidence>
<evidence type="ECO:0000259" key="5">
    <source>
        <dbReference type="PROSITE" id="PS50893"/>
    </source>
</evidence>
<sequence length="234" mass="26247">MEKALTITRLEKNYGTKEVLRGIDLTVDQGEIFVLLGKNGAGKSTLFKILTGLAKETGGSFRFFGQDYDLQTDSKKIGFNINDPVFHENLSGRKNLEIHCAYMQVSDAKVDYWLNLLGLKSDDSPVKSYSTGMRQRLALTRCLVHDPAILIIDEPLNGLDPRGIREFRQLIEEIAEMNKTIVMSSHILAEVEAIATRIAVISDGEIVLNQTKQQLVHDQGTNFEDYLIDKMEGI</sequence>
<protein>
    <submittedName>
        <fullName evidence="6">ABC transporter ATP-binding protein</fullName>
    </submittedName>
</protein>
<dbReference type="InterPro" id="IPR027417">
    <property type="entry name" value="P-loop_NTPase"/>
</dbReference>
<dbReference type="PANTHER" id="PTHR43335:SF8">
    <property type="entry name" value="ABC TRANSPORTER, ATP-BINDING PROTEIN"/>
    <property type="match status" value="1"/>
</dbReference>
<dbReference type="RefSeq" id="WP_207672856.1">
    <property type="nucleotide sequence ID" value="NZ_JAFREM010000012.1"/>
</dbReference>
<dbReference type="Gene3D" id="3.40.50.300">
    <property type="entry name" value="P-loop containing nucleotide triphosphate hydrolases"/>
    <property type="match status" value="1"/>
</dbReference>
<proteinExistence type="inferred from homology"/>
<accession>A0ABS3L8H1</accession>
<dbReference type="InterPro" id="IPR003439">
    <property type="entry name" value="ABC_transporter-like_ATP-bd"/>
</dbReference>
<comment type="similarity">
    <text evidence="1">Belongs to the ABC transporter superfamily.</text>
</comment>
<dbReference type="PROSITE" id="PS50893">
    <property type="entry name" value="ABC_TRANSPORTER_2"/>
    <property type="match status" value="1"/>
</dbReference>